<evidence type="ECO:0000313" key="2">
    <source>
        <dbReference type="EMBL" id="SFK91853.1"/>
    </source>
</evidence>
<protein>
    <recommendedName>
        <fullName evidence="4">DUF4400 domain-containing protein</fullName>
    </recommendedName>
</protein>
<accession>A0A1I4DFL8</accession>
<sequence length="197" mass="22116">MNNDVGQQWLNFLLVLSGAALLGAWLLIPPTIAERTWHDEHRQLIDWAGESAHQWVVDQASAMLGAVSADATTLMNQLDLDNDLEKWISERTYVTLLLTSILIVRLFSLAMWVLLSAPLLLAATVDGYHVREIRKTSFVFQSPLRHMAGTRLFLLSCMAAVIWLCIPLSVPTVITPVIVLLIALALWLWSAHLQKRI</sequence>
<dbReference type="OrthoDB" id="8560531at2"/>
<dbReference type="InterPro" id="IPR022266">
    <property type="entry name" value="DtrJ-like"/>
</dbReference>
<keyword evidence="1" id="KW-0472">Membrane</keyword>
<dbReference type="EMBL" id="FOSP01000021">
    <property type="protein sequence ID" value="SFK91853.1"/>
    <property type="molecule type" value="Genomic_DNA"/>
</dbReference>
<feature type="transmembrane region" description="Helical" evidence="1">
    <location>
        <begin position="170"/>
        <end position="189"/>
    </location>
</feature>
<gene>
    <name evidence="2" type="ORF">SAMN05216302_10215</name>
</gene>
<keyword evidence="3" id="KW-1185">Reference proteome</keyword>
<dbReference type="AlphaFoldDB" id="A0A1I4DFL8"/>
<evidence type="ECO:0000256" key="1">
    <source>
        <dbReference type="SAM" id="Phobius"/>
    </source>
</evidence>
<keyword evidence="1" id="KW-0812">Transmembrane</keyword>
<feature type="transmembrane region" description="Helical" evidence="1">
    <location>
        <begin position="9"/>
        <end position="28"/>
    </location>
</feature>
<feature type="transmembrane region" description="Helical" evidence="1">
    <location>
        <begin position="144"/>
        <end position="164"/>
    </location>
</feature>
<evidence type="ECO:0008006" key="4">
    <source>
        <dbReference type="Google" id="ProtNLM"/>
    </source>
</evidence>
<dbReference type="STRING" id="52441.SAMN05216302_10215"/>
<proteinExistence type="predicted"/>
<evidence type="ECO:0000313" key="3">
    <source>
        <dbReference type="Proteomes" id="UP000199533"/>
    </source>
</evidence>
<feature type="transmembrane region" description="Helical" evidence="1">
    <location>
        <begin position="93"/>
        <end position="123"/>
    </location>
</feature>
<name>A0A1I4DFL8_9PROT</name>
<dbReference type="RefSeq" id="WP_090700689.1">
    <property type="nucleotide sequence ID" value="NZ_FOSP01000021.1"/>
</dbReference>
<reference evidence="3" key="1">
    <citation type="submission" date="2016-10" db="EMBL/GenBank/DDBJ databases">
        <authorList>
            <person name="Varghese N."/>
            <person name="Submissions S."/>
        </authorList>
    </citation>
    <scope>NUCLEOTIDE SEQUENCE [LARGE SCALE GENOMIC DNA]</scope>
    <source>
        <strain evidence="3">Nm69</strain>
    </source>
</reference>
<dbReference type="Proteomes" id="UP000199533">
    <property type="component" value="Unassembled WGS sequence"/>
</dbReference>
<organism evidence="2 3">
    <name type="scientific">Nitrosomonas aestuarii</name>
    <dbReference type="NCBI Taxonomy" id="52441"/>
    <lineage>
        <taxon>Bacteria</taxon>
        <taxon>Pseudomonadati</taxon>
        <taxon>Pseudomonadota</taxon>
        <taxon>Betaproteobacteria</taxon>
        <taxon>Nitrosomonadales</taxon>
        <taxon>Nitrosomonadaceae</taxon>
        <taxon>Nitrosomonas</taxon>
    </lineage>
</organism>
<dbReference type="Pfam" id="PF14348">
    <property type="entry name" value="DtrJ-like"/>
    <property type="match status" value="1"/>
</dbReference>
<keyword evidence="1" id="KW-1133">Transmembrane helix</keyword>